<evidence type="ECO:0000313" key="2">
    <source>
        <dbReference type="Proteomes" id="UP000178606"/>
    </source>
</evidence>
<dbReference type="Proteomes" id="UP000178606">
    <property type="component" value="Unassembled WGS sequence"/>
</dbReference>
<protein>
    <submittedName>
        <fullName evidence="1">Uncharacterized protein</fullName>
    </submittedName>
</protein>
<proteinExistence type="predicted"/>
<organism evidence="1 2">
    <name type="scientific">Handelsmanbacteria sp. (strain RIFCSPLOWO2_12_FULL_64_10)</name>
    <dbReference type="NCBI Taxonomy" id="1817868"/>
    <lineage>
        <taxon>Bacteria</taxon>
        <taxon>Candidatus Handelsmaniibacteriota</taxon>
    </lineage>
</organism>
<evidence type="ECO:0000313" key="1">
    <source>
        <dbReference type="EMBL" id="OGG46365.1"/>
    </source>
</evidence>
<name>A0A1F6CAZ0_HANXR</name>
<sequence>MAGVLGIAMAVSIILVILAKYLTTVRIQVLKRTVVDSEAASRAALGRLKAAENEKLIAERNEQVSIRKKEGLEKQIEKLTKELGTLNV</sequence>
<dbReference type="AlphaFoldDB" id="A0A1F6CAZ0"/>
<gene>
    <name evidence="1" type="ORF">A3F84_03245</name>
</gene>
<comment type="caution">
    <text evidence="1">The sequence shown here is derived from an EMBL/GenBank/DDBJ whole genome shotgun (WGS) entry which is preliminary data.</text>
</comment>
<dbReference type="EMBL" id="MFKF01000321">
    <property type="protein sequence ID" value="OGG46365.1"/>
    <property type="molecule type" value="Genomic_DNA"/>
</dbReference>
<reference evidence="1 2" key="1">
    <citation type="journal article" date="2016" name="Nat. Commun.">
        <title>Thousands of microbial genomes shed light on interconnected biogeochemical processes in an aquifer system.</title>
        <authorList>
            <person name="Anantharaman K."/>
            <person name="Brown C.T."/>
            <person name="Hug L.A."/>
            <person name="Sharon I."/>
            <person name="Castelle C.J."/>
            <person name="Probst A.J."/>
            <person name="Thomas B.C."/>
            <person name="Singh A."/>
            <person name="Wilkins M.J."/>
            <person name="Karaoz U."/>
            <person name="Brodie E.L."/>
            <person name="Williams K.H."/>
            <person name="Hubbard S.S."/>
            <person name="Banfield J.F."/>
        </authorList>
    </citation>
    <scope>NUCLEOTIDE SEQUENCE [LARGE SCALE GENOMIC DNA]</scope>
    <source>
        <strain evidence="2">RIFCSPLOWO2_12_FULL_64_10</strain>
    </source>
</reference>
<accession>A0A1F6CAZ0</accession>